<keyword evidence="5 8" id="KW-0653">Protein transport</keyword>
<organism evidence="12">
    <name type="scientific">candidate division WOR-3 bacterium</name>
    <dbReference type="NCBI Taxonomy" id="2052148"/>
    <lineage>
        <taxon>Bacteria</taxon>
        <taxon>Bacteria division WOR-3</taxon>
    </lineage>
</organism>
<comment type="subcellular location">
    <subcellularLocation>
        <location evidence="1">Cell membrane</location>
        <topology evidence="1">Multi-pass membrane protein</topology>
    </subcellularLocation>
    <subcellularLocation>
        <location evidence="8">Membrane</location>
        <topology evidence="8">Multi-pass membrane protein</topology>
    </subcellularLocation>
</comment>
<evidence type="ECO:0000259" key="11">
    <source>
        <dbReference type="Pfam" id="PF01618"/>
    </source>
</evidence>
<evidence type="ECO:0000256" key="9">
    <source>
        <dbReference type="SAM" id="MobiDB-lite"/>
    </source>
</evidence>
<proteinExistence type="inferred from homology"/>
<dbReference type="EMBL" id="DTGD01000007">
    <property type="protein sequence ID" value="HGB35313.1"/>
    <property type="molecule type" value="Genomic_DNA"/>
</dbReference>
<evidence type="ECO:0000256" key="4">
    <source>
        <dbReference type="ARBA" id="ARBA00022692"/>
    </source>
</evidence>
<feature type="transmembrane region" description="Helical" evidence="10">
    <location>
        <begin position="115"/>
        <end position="142"/>
    </location>
</feature>
<dbReference type="PANTHER" id="PTHR30625:SF15">
    <property type="entry name" value="BIOPOLYMER TRANSPORT PROTEIN EXBB"/>
    <property type="match status" value="1"/>
</dbReference>
<sequence>MNMNTVELFKNIMINFGAEWVLWILVILFTIVVAISLERWFYFQRRSGNTQIMASVLENYLRGKTSNLQWPKGGRAFSARIVEAGLAMVDYGPEAVTQAMQSRAALEHELLERRLIILGTIGNNAPFVGLFGTVIGVVHAFVELGQAAAAGQQQTSTVMIGIAEALVSTAIGLFVAIPAVALYNYFQRRMQSMESSADVLSRLLLTHIALGKKLPASGYDTAQNTNKEKSNNKEAVESP</sequence>
<keyword evidence="2 8" id="KW-0813">Transport</keyword>
<comment type="similarity">
    <text evidence="8">Belongs to the exbB/tolQ family.</text>
</comment>
<dbReference type="GO" id="GO:0017038">
    <property type="term" value="P:protein import"/>
    <property type="evidence" value="ECO:0007669"/>
    <property type="project" value="TreeGrafter"/>
</dbReference>
<evidence type="ECO:0000256" key="2">
    <source>
        <dbReference type="ARBA" id="ARBA00022448"/>
    </source>
</evidence>
<name>A0A7V3KMH0_UNCW3</name>
<evidence type="ECO:0000256" key="10">
    <source>
        <dbReference type="SAM" id="Phobius"/>
    </source>
</evidence>
<keyword evidence="6 10" id="KW-1133">Transmembrane helix</keyword>
<dbReference type="PANTHER" id="PTHR30625">
    <property type="entry name" value="PROTEIN TOLQ"/>
    <property type="match status" value="1"/>
</dbReference>
<keyword evidence="3" id="KW-1003">Cell membrane</keyword>
<feature type="domain" description="MotA/TolQ/ExbB proton channel" evidence="11">
    <location>
        <begin position="78"/>
        <end position="195"/>
    </location>
</feature>
<evidence type="ECO:0000256" key="1">
    <source>
        <dbReference type="ARBA" id="ARBA00004651"/>
    </source>
</evidence>
<dbReference type="GO" id="GO:0005886">
    <property type="term" value="C:plasma membrane"/>
    <property type="evidence" value="ECO:0007669"/>
    <property type="project" value="UniProtKB-SubCell"/>
</dbReference>
<evidence type="ECO:0000313" key="12">
    <source>
        <dbReference type="EMBL" id="HGB35313.1"/>
    </source>
</evidence>
<accession>A0A7V3KMH0</accession>
<evidence type="ECO:0000256" key="5">
    <source>
        <dbReference type="ARBA" id="ARBA00022927"/>
    </source>
</evidence>
<protein>
    <submittedName>
        <fullName evidence="12">MotA/TolQ/ExbB proton channel family protein</fullName>
    </submittedName>
</protein>
<evidence type="ECO:0000256" key="6">
    <source>
        <dbReference type="ARBA" id="ARBA00022989"/>
    </source>
</evidence>
<dbReference type="AlphaFoldDB" id="A0A7V3KMH0"/>
<evidence type="ECO:0000256" key="7">
    <source>
        <dbReference type="ARBA" id="ARBA00023136"/>
    </source>
</evidence>
<dbReference type="InterPro" id="IPR002898">
    <property type="entry name" value="MotA_ExbB_proton_chnl"/>
</dbReference>
<reference evidence="12" key="1">
    <citation type="journal article" date="2020" name="mSystems">
        <title>Genome- and Community-Level Interaction Insights into Carbon Utilization and Element Cycling Functions of Hydrothermarchaeota in Hydrothermal Sediment.</title>
        <authorList>
            <person name="Zhou Z."/>
            <person name="Liu Y."/>
            <person name="Xu W."/>
            <person name="Pan J."/>
            <person name="Luo Z.H."/>
            <person name="Li M."/>
        </authorList>
    </citation>
    <scope>NUCLEOTIDE SEQUENCE [LARGE SCALE GENOMIC DNA]</scope>
    <source>
        <strain evidence="12">SpSt-754</strain>
    </source>
</reference>
<evidence type="ECO:0000256" key="8">
    <source>
        <dbReference type="RuleBase" id="RU004057"/>
    </source>
</evidence>
<feature type="compositionally biased region" description="Basic and acidic residues" evidence="9">
    <location>
        <begin position="226"/>
        <end position="239"/>
    </location>
</feature>
<comment type="caution">
    <text evidence="12">The sequence shown here is derived from an EMBL/GenBank/DDBJ whole genome shotgun (WGS) entry which is preliminary data.</text>
</comment>
<feature type="region of interest" description="Disordered" evidence="9">
    <location>
        <begin position="219"/>
        <end position="239"/>
    </location>
</feature>
<dbReference type="InterPro" id="IPR050790">
    <property type="entry name" value="ExbB/TolQ_transport"/>
</dbReference>
<keyword evidence="4 10" id="KW-0812">Transmembrane</keyword>
<feature type="transmembrane region" description="Helical" evidence="10">
    <location>
        <begin position="162"/>
        <end position="186"/>
    </location>
</feature>
<keyword evidence="7 10" id="KW-0472">Membrane</keyword>
<evidence type="ECO:0000256" key="3">
    <source>
        <dbReference type="ARBA" id="ARBA00022475"/>
    </source>
</evidence>
<gene>
    <name evidence="12" type="ORF">ENV38_00180</name>
</gene>
<feature type="transmembrane region" description="Helical" evidence="10">
    <location>
        <begin position="20"/>
        <end position="37"/>
    </location>
</feature>
<dbReference type="Pfam" id="PF01618">
    <property type="entry name" value="MotA_ExbB"/>
    <property type="match status" value="1"/>
</dbReference>